<dbReference type="PANTHER" id="PTHR24198">
    <property type="entry name" value="ANKYRIN REPEAT AND PROTEIN KINASE DOMAIN-CONTAINING PROTEIN"/>
    <property type="match status" value="1"/>
</dbReference>
<organism evidence="3 4">
    <name type="scientific">Byssochlamys spectabilis</name>
    <name type="common">Paecilomyces variotii</name>
    <dbReference type="NCBI Taxonomy" id="264951"/>
    <lineage>
        <taxon>Eukaryota</taxon>
        <taxon>Fungi</taxon>
        <taxon>Dikarya</taxon>
        <taxon>Ascomycota</taxon>
        <taxon>Pezizomycotina</taxon>
        <taxon>Eurotiomycetes</taxon>
        <taxon>Eurotiomycetidae</taxon>
        <taxon>Eurotiales</taxon>
        <taxon>Thermoascaceae</taxon>
        <taxon>Paecilomyces</taxon>
    </lineage>
</organism>
<dbReference type="RefSeq" id="XP_028485049.1">
    <property type="nucleotide sequence ID" value="XM_028630517.1"/>
</dbReference>
<accession>A0A443HUH6</accession>
<gene>
    <name evidence="3" type="ORF">C8Q69DRAFT_465861</name>
</gene>
<protein>
    <submittedName>
        <fullName evidence="3">Ankyrin repeat-containing domain protein</fullName>
    </submittedName>
</protein>
<comment type="caution">
    <text evidence="3">The sequence shown here is derived from an EMBL/GenBank/DDBJ whole genome shotgun (WGS) entry which is preliminary data.</text>
</comment>
<sequence>MSVNRGLYQLWKKYLYQHSVDHENGAGLILAAGKGTLSAMCCFLGVPSVNVHVRNVAGQTILHLAAQQHDGFYIMMMLLRDSRMDIYATDTVGRTLLSYAASNDDCRPLSVLLRHNDIDVNMAGVQGKTPFSYAVNRGHKKAVKKLLDDTRLDPNLTSDHLSPIAIAAGSGSWSF</sequence>
<dbReference type="VEuPathDB" id="FungiDB:C8Q69DRAFT_465861"/>
<evidence type="ECO:0000256" key="1">
    <source>
        <dbReference type="ARBA" id="ARBA00022737"/>
    </source>
</evidence>
<dbReference type="EMBL" id="RCNU01000005">
    <property type="protein sequence ID" value="RWQ95404.1"/>
    <property type="molecule type" value="Genomic_DNA"/>
</dbReference>
<dbReference type="PANTHER" id="PTHR24198:SF165">
    <property type="entry name" value="ANKYRIN REPEAT-CONTAINING PROTEIN-RELATED"/>
    <property type="match status" value="1"/>
</dbReference>
<dbReference type="GeneID" id="39599794"/>
<dbReference type="Gene3D" id="1.25.40.20">
    <property type="entry name" value="Ankyrin repeat-containing domain"/>
    <property type="match status" value="1"/>
</dbReference>
<name>A0A443HUH6_BYSSP</name>
<dbReference type="Pfam" id="PF12796">
    <property type="entry name" value="Ank_2"/>
    <property type="match status" value="1"/>
</dbReference>
<keyword evidence="4" id="KW-1185">Reference proteome</keyword>
<evidence type="ECO:0000313" key="3">
    <source>
        <dbReference type="EMBL" id="RWQ95404.1"/>
    </source>
</evidence>
<reference evidence="3 4" key="1">
    <citation type="journal article" date="2018" name="Front. Microbiol.">
        <title>Genomic and genetic insights into a cosmopolitan fungus, Paecilomyces variotii (Eurotiales).</title>
        <authorList>
            <person name="Urquhart A.S."/>
            <person name="Mondo S.J."/>
            <person name="Makela M.R."/>
            <person name="Hane J.K."/>
            <person name="Wiebenga A."/>
            <person name="He G."/>
            <person name="Mihaltcheva S."/>
            <person name="Pangilinan J."/>
            <person name="Lipzen A."/>
            <person name="Barry K."/>
            <person name="de Vries R.P."/>
            <person name="Grigoriev I.V."/>
            <person name="Idnurm A."/>
        </authorList>
    </citation>
    <scope>NUCLEOTIDE SEQUENCE [LARGE SCALE GENOMIC DNA]</scope>
    <source>
        <strain evidence="3 4">CBS 101075</strain>
    </source>
</reference>
<evidence type="ECO:0000256" key="2">
    <source>
        <dbReference type="ARBA" id="ARBA00023043"/>
    </source>
</evidence>
<evidence type="ECO:0000313" key="4">
    <source>
        <dbReference type="Proteomes" id="UP000283841"/>
    </source>
</evidence>
<dbReference type="AlphaFoldDB" id="A0A443HUH6"/>
<dbReference type="STRING" id="264951.A0A443HUH6"/>
<dbReference type="Proteomes" id="UP000283841">
    <property type="component" value="Unassembled WGS sequence"/>
</dbReference>
<dbReference type="InterPro" id="IPR002110">
    <property type="entry name" value="Ankyrin_rpt"/>
</dbReference>
<dbReference type="SUPFAM" id="SSF48403">
    <property type="entry name" value="Ankyrin repeat"/>
    <property type="match status" value="1"/>
</dbReference>
<dbReference type="InterPro" id="IPR036770">
    <property type="entry name" value="Ankyrin_rpt-contain_sf"/>
</dbReference>
<keyword evidence="2" id="KW-0040">ANK repeat</keyword>
<proteinExistence type="predicted"/>
<keyword evidence="1" id="KW-0677">Repeat</keyword>
<dbReference type="SMART" id="SM00248">
    <property type="entry name" value="ANK"/>
    <property type="match status" value="3"/>
</dbReference>